<dbReference type="HOGENOM" id="CLU_2708413_0_0_1"/>
<keyword evidence="2" id="KW-1185">Reference proteome</keyword>
<reference evidence="1" key="3">
    <citation type="submission" date="2015-04" db="UniProtKB">
        <authorList>
            <consortium name="EnsemblPlants"/>
        </authorList>
    </citation>
    <scope>IDENTIFICATION</scope>
</reference>
<evidence type="ECO:0000313" key="2">
    <source>
        <dbReference type="Proteomes" id="UP000032180"/>
    </source>
</evidence>
<organism evidence="1 2">
    <name type="scientific">Leersia perrieri</name>
    <dbReference type="NCBI Taxonomy" id="77586"/>
    <lineage>
        <taxon>Eukaryota</taxon>
        <taxon>Viridiplantae</taxon>
        <taxon>Streptophyta</taxon>
        <taxon>Embryophyta</taxon>
        <taxon>Tracheophyta</taxon>
        <taxon>Spermatophyta</taxon>
        <taxon>Magnoliopsida</taxon>
        <taxon>Liliopsida</taxon>
        <taxon>Poales</taxon>
        <taxon>Poaceae</taxon>
        <taxon>BOP clade</taxon>
        <taxon>Oryzoideae</taxon>
        <taxon>Oryzeae</taxon>
        <taxon>Oryzinae</taxon>
        <taxon>Leersia</taxon>
    </lineage>
</organism>
<dbReference type="Proteomes" id="UP000032180">
    <property type="component" value="Chromosome 8"/>
</dbReference>
<accession>A0A0D9X5N5</accession>
<dbReference type="STRING" id="77586.A0A0D9X5N5"/>
<dbReference type="SUPFAM" id="SSF52058">
    <property type="entry name" value="L domain-like"/>
    <property type="match status" value="1"/>
</dbReference>
<name>A0A0D9X5N5_9ORYZ</name>
<dbReference type="Gramene" id="LPERR08G06350.1">
    <property type="protein sequence ID" value="LPERR08G06350.1"/>
    <property type="gene ID" value="LPERR08G06350"/>
</dbReference>
<sequence length="73" mass="8343">MNITGEIPEALGSLMELMLLIMSLNKLNDDILMWACYLKKLVLLHLFDNKLTYELPHNVTVVNLVKIDLTSNN</sequence>
<reference evidence="2" key="2">
    <citation type="submission" date="2013-12" db="EMBL/GenBank/DDBJ databases">
        <authorList>
            <person name="Yu Y."/>
            <person name="Lee S."/>
            <person name="de Baynast K."/>
            <person name="Wissotski M."/>
            <person name="Liu L."/>
            <person name="Talag J."/>
            <person name="Goicoechea J."/>
            <person name="Angelova A."/>
            <person name="Jetty R."/>
            <person name="Kudrna D."/>
            <person name="Golser W."/>
            <person name="Rivera L."/>
            <person name="Zhang J."/>
            <person name="Wing R."/>
        </authorList>
    </citation>
    <scope>NUCLEOTIDE SEQUENCE</scope>
</reference>
<dbReference type="InterPro" id="IPR032675">
    <property type="entry name" value="LRR_dom_sf"/>
</dbReference>
<reference evidence="1 2" key="1">
    <citation type="submission" date="2012-08" db="EMBL/GenBank/DDBJ databases">
        <title>Oryza genome evolution.</title>
        <authorList>
            <person name="Wing R.A."/>
        </authorList>
    </citation>
    <scope>NUCLEOTIDE SEQUENCE</scope>
</reference>
<dbReference type="EnsemblPlants" id="LPERR08G06350.1">
    <property type="protein sequence ID" value="LPERR08G06350.1"/>
    <property type="gene ID" value="LPERR08G06350"/>
</dbReference>
<protein>
    <submittedName>
        <fullName evidence="1">Uncharacterized protein</fullName>
    </submittedName>
</protein>
<proteinExistence type="predicted"/>
<dbReference type="Gene3D" id="3.80.10.10">
    <property type="entry name" value="Ribonuclease Inhibitor"/>
    <property type="match status" value="1"/>
</dbReference>
<evidence type="ECO:0000313" key="1">
    <source>
        <dbReference type="EnsemblPlants" id="LPERR08G06350.1"/>
    </source>
</evidence>
<dbReference type="AlphaFoldDB" id="A0A0D9X5N5"/>